<dbReference type="PROSITE" id="PS51387">
    <property type="entry name" value="FAD_PCMH"/>
    <property type="match status" value="1"/>
</dbReference>
<dbReference type="PANTHER" id="PTHR42659:SF1">
    <property type="entry name" value="OXIDOREDUCTASE"/>
    <property type="match status" value="1"/>
</dbReference>
<dbReference type="SUPFAM" id="SSF55447">
    <property type="entry name" value="CO dehydrogenase flavoprotein C-terminal domain-like"/>
    <property type="match status" value="1"/>
</dbReference>
<organism evidence="3 4">
    <name type="scientific">Kibdelosporangium persicum</name>
    <dbReference type="NCBI Taxonomy" id="2698649"/>
    <lineage>
        <taxon>Bacteria</taxon>
        <taxon>Bacillati</taxon>
        <taxon>Actinomycetota</taxon>
        <taxon>Actinomycetes</taxon>
        <taxon>Pseudonocardiales</taxon>
        <taxon>Pseudonocardiaceae</taxon>
        <taxon>Kibdelosporangium</taxon>
    </lineage>
</organism>
<dbReference type="Pfam" id="PF00941">
    <property type="entry name" value="FAD_binding_5"/>
    <property type="match status" value="1"/>
</dbReference>
<dbReference type="Pfam" id="PF03450">
    <property type="entry name" value="CO_deh_flav_C"/>
    <property type="match status" value="1"/>
</dbReference>
<dbReference type="EMBL" id="JAAATY010000044">
    <property type="protein sequence ID" value="NRN70783.1"/>
    <property type="molecule type" value="Genomic_DNA"/>
</dbReference>
<evidence type="ECO:0000259" key="2">
    <source>
        <dbReference type="PROSITE" id="PS51387"/>
    </source>
</evidence>
<dbReference type="InterPro" id="IPR016169">
    <property type="entry name" value="FAD-bd_PCMH_sub2"/>
</dbReference>
<dbReference type="SMART" id="SM01092">
    <property type="entry name" value="CO_deh_flav_C"/>
    <property type="match status" value="1"/>
</dbReference>
<proteinExistence type="predicted"/>
<reference evidence="3 4" key="1">
    <citation type="submission" date="2020-01" db="EMBL/GenBank/DDBJ databases">
        <title>Kibdelosporangium persica a novel Actinomycetes from a hot desert in Iran.</title>
        <authorList>
            <person name="Safaei N."/>
            <person name="Zaburannyi N."/>
            <person name="Mueller R."/>
            <person name="Wink J."/>
        </authorList>
    </citation>
    <scope>NUCLEOTIDE SEQUENCE [LARGE SCALE GENOMIC DNA]</scope>
    <source>
        <strain evidence="3 4">4NS15</strain>
    </source>
</reference>
<dbReference type="InterPro" id="IPR005107">
    <property type="entry name" value="CO_DH_flav_C"/>
</dbReference>
<dbReference type="Proteomes" id="UP000763557">
    <property type="component" value="Unassembled WGS sequence"/>
</dbReference>
<dbReference type="InterPro" id="IPR051312">
    <property type="entry name" value="Diverse_Substr_Oxidored"/>
</dbReference>
<keyword evidence="1" id="KW-0560">Oxidoreductase</keyword>
<dbReference type="InterPro" id="IPR016166">
    <property type="entry name" value="FAD-bd_PCMH"/>
</dbReference>
<dbReference type="PANTHER" id="PTHR42659">
    <property type="entry name" value="XANTHINE DEHYDROGENASE SUBUNIT C-RELATED"/>
    <property type="match status" value="1"/>
</dbReference>
<dbReference type="SUPFAM" id="SSF56176">
    <property type="entry name" value="FAD-binding/transporter-associated domain-like"/>
    <property type="match status" value="1"/>
</dbReference>
<dbReference type="Gene3D" id="3.30.390.50">
    <property type="entry name" value="CO dehydrogenase flavoprotein, C-terminal domain"/>
    <property type="match status" value="1"/>
</dbReference>
<comment type="caution">
    <text evidence="3">The sequence shown here is derived from an EMBL/GenBank/DDBJ whole genome shotgun (WGS) entry which is preliminary data.</text>
</comment>
<dbReference type="InterPro" id="IPR036318">
    <property type="entry name" value="FAD-bd_PCMH-like_sf"/>
</dbReference>
<dbReference type="Gene3D" id="3.30.43.10">
    <property type="entry name" value="Uridine Diphospho-n-acetylenolpyruvylglucosamine Reductase, domain 2"/>
    <property type="match status" value="1"/>
</dbReference>
<dbReference type="Gene3D" id="3.30.465.10">
    <property type="match status" value="2"/>
</dbReference>
<dbReference type="InterPro" id="IPR002346">
    <property type="entry name" value="Mopterin_DH_FAD-bd"/>
</dbReference>
<sequence>MKSFAYVSARDVPTAVSAIAGSPNAKFLGGGTNLVDLMRGNIEQPDTIVDITRLPLTGVDLLPDGGVRIGALVRNSHLAAHPLIRSRYPVLSQAILLGASAQLRNMATVGGNLLQRTRCLYFYDTAAACNKRAPGSGCDAIGGFNRNHAILGVSDNCLATHPSDMCVALAMLDATVEVESTRGVRRIPMNEFHVLPGDTPHVETSLAADELVTAVELPSVAVAANSRYRKVRDRASYAFALVSVAAALEVTGTTVTQVRLALGGVSAKPWRATKAEEVLLGAPATEESFRQAAAAELAAATARPGNEFKIGLAERTIVAVLRELVTKGDAA</sequence>
<evidence type="ECO:0000313" key="3">
    <source>
        <dbReference type="EMBL" id="NRN70783.1"/>
    </source>
</evidence>
<evidence type="ECO:0000313" key="4">
    <source>
        <dbReference type="Proteomes" id="UP000763557"/>
    </source>
</evidence>
<name>A0ABX2FJ65_9PSEU</name>
<dbReference type="RefSeq" id="WP_173141925.1">
    <property type="nucleotide sequence ID" value="NZ_JAAATY010000044.1"/>
</dbReference>
<keyword evidence="4" id="KW-1185">Reference proteome</keyword>
<gene>
    <name evidence="3" type="ORF">GC106_80560</name>
</gene>
<dbReference type="InterPro" id="IPR016167">
    <property type="entry name" value="FAD-bd_PCMH_sub1"/>
</dbReference>
<protein>
    <submittedName>
        <fullName evidence="3">FAD binding domain in molybdopterin dehydrogenase</fullName>
    </submittedName>
</protein>
<accession>A0ABX2FJ65</accession>
<feature type="domain" description="FAD-binding PCMH-type" evidence="2">
    <location>
        <begin position="1"/>
        <end position="222"/>
    </location>
</feature>
<evidence type="ECO:0000256" key="1">
    <source>
        <dbReference type="ARBA" id="ARBA00023002"/>
    </source>
</evidence>
<dbReference type="InterPro" id="IPR036683">
    <property type="entry name" value="CO_DH_flav_C_dom_sf"/>
</dbReference>